<evidence type="ECO:0000313" key="6">
    <source>
        <dbReference type="Proteomes" id="UP000651668"/>
    </source>
</evidence>
<dbReference type="PROSITE" id="PS50110">
    <property type="entry name" value="RESPONSE_REGULATORY"/>
    <property type="match status" value="1"/>
</dbReference>
<dbReference type="RefSeq" id="WP_188626949.1">
    <property type="nucleotide sequence ID" value="NZ_BMIL01000007.1"/>
</dbReference>
<protein>
    <recommendedName>
        <fullName evidence="4">Response regulatory domain-containing protein</fullName>
    </recommendedName>
</protein>
<dbReference type="PANTHER" id="PTHR44591">
    <property type="entry name" value="STRESS RESPONSE REGULATOR PROTEIN 1"/>
    <property type="match status" value="1"/>
</dbReference>
<sequence>MNKSDIYIIEDNEDIGYVLTYFLQDEGYNVSLFPTVADFTKAFEKSCPDLFLIDVMLPDGNGINVCTNIKADTRTGEIPVILMSAHAPAEIMSKESCANAFLNKPFDLQVLLGTIKTHLH</sequence>
<dbReference type="InterPro" id="IPR050595">
    <property type="entry name" value="Bact_response_regulator"/>
</dbReference>
<keyword evidence="1 3" id="KW-0597">Phosphoprotein</keyword>
<dbReference type="EMBL" id="BMIL01000007">
    <property type="protein sequence ID" value="GGC68157.1"/>
    <property type="molecule type" value="Genomic_DNA"/>
</dbReference>
<dbReference type="PANTHER" id="PTHR44591:SF14">
    <property type="entry name" value="PROTEIN PILG"/>
    <property type="match status" value="1"/>
</dbReference>
<feature type="domain" description="Response regulatory" evidence="4">
    <location>
        <begin position="5"/>
        <end position="119"/>
    </location>
</feature>
<evidence type="ECO:0000313" key="5">
    <source>
        <dbReference type="EMBL" id="GGC68157.1"/>
    </source>
</evidence>
<keyword evidence="6" id="KW-1185">Reference proteome</keyword>
<reference evidence="5" key="2">
    <citation type="submission" date="2020-09" db="EMBL/GenBank/DDBJ databases">
        <authorList>
            <person name="Sun Q."/>
            <person name="Zhou Y."/>
        </authorList>
    </citation>
    <scope>NUCLEOTIDE SEQUENCE</scope>
    <source>
        <strain evidence="5">CGMCC 1.15343</strain>
    </source>
</reference>
<dbReference type="InterPro" id="IPR011006">
    <property type="entry name" value="CheY-like_superfamily"/>
</dbReference>
<comment type="caution">
    <text evidence="5">The sequence shown here is derived from an EMBL/GenBank/DDBJ whole genome shotgun (WGS) entry which is preliminary data.</text>
</comment>
<evidence type="ECO:0000256" key="1">
    <source>
        <dbReference type="ARBA" id="ARBA00022553"/>
    </source>
</evidence>
<evidence type="ECO:0000256" key="3">
    <source>
        <dbReference type="PROSITE-ProRule" id="PRU00169"/>
    </source>
</evidence>
<evidence type="ECO:0000256" key="2">
    <source>
        <dbReference type="ARBA" id="ARBA00023012"/>
    </source>
</evidence>
<dbReference type="GO" id="GO:0000160">
    <property type="term" value="P:phosphorelay signal transduction system"/>
    <property type="evidence" value="ECO:0007669"/>
    <property type="project" value="UniProtKB-KW"/>
</dbReference>
<dbReference type="Pfam" id="PF00072">
    <property type="entry name" value="Response_reg"/>
    <property type="match status" value="1"/>
</dbReference>
<accession>A0A916UC85</accession>
<dbReference type="Gene3D" id="3.40.50.2300">
    <property type="match status" value="1"/>
</dbReference>
<reference evidence="5" key="1">
    <citation type="journal article" date="2014" name="Int. J. Syst. Evol. Microbiol.">
        <title>Complete genome sequence of Corynebacterium casei LMG S-19264T (=DSM 44701T), isolated from a smear-ripened cheese.</title>
        <authorList>
            <consortium name="US DOE Joint Genome Institute (JGI-PGF)"/>
            <person name="Walter F."/>
            <person name="Albersmeier A."/>
            <person name="Kalinowski J."/>
            <person name="Ruckert C."/>
        </authorList>
    </citation>
    <scope>NUCLEOTIDE SEQUENCE</scope>
    <source>
        <strain evidence="5">CGMCC 1.15343</strain>
    </source>
</reference>
<dbReference type="AlphaFoldDB" id="A0A916UC85"/>
<dbReference type="SUPFAM" id="SSF52172">
    <property type="entry name" value="CheY-like"/>
    <property type="match status" value="1"/>
</dbReference>
<keyword evidence="2" id="KW-0902">Two-component regulatory system</keyword>
<feature type="modified residue" description="4-aspartylphosphate" evidence="3">
    <location>
        <position position="54"/>
    </location>
</feature>
<name>A0A916UC85_9SPHI</name>
<proteinExistence type="predicted"/>
<dbReference type="SMART" id="SM00448">
    <property type="entry name" value="REC"/>
    <property type="match status" value="1"/>
</dbReference>
<evidence type="ECO:0000259" key="4">
    <source>
        <dbReference type="PROSITE" id="PS50110"/>
    </source>
</evidence>
<organism evidence="5 6">
    <name type="scientific">Pedobacter quisquiliarum</name>
    <dbReference type="NCBI Taxonomy" id="1834438"/>
    <lineage>
        <taxon>Bacteria</taxon>
        <taxon>Pseudomonadati</taxon>
        <taxon>Bacteroidota</taxon>
        <taxon>Sphingobacteriia</taxon>
        <taxon>Sphingobacteriales</taxon>
        <taxon>Sphingobacteriaceae</taxon>
        <taxon>Pedobacter</taxon>
    </lineage>
</organism>
<gene>
    <name evidence="5" type="ORF">GCM10011387_21910</name>
</gene>
<dbReference type="Proteomes" id="UP000651668">
    <property type="component" value="Unassembled WGS sequence"/>
</dbReference>
<dbReference type="InterPro" id="IPR001789">
    <property type="entry name" value="Sig_transdc_resp-reg_receiver"/>
</dbReference>